<name>B5LJC5_9CAUD</name>
<gene>
    <name evidence="1" type="primary">121</name>
    <name evidence="1" type="ORF">MYRNA_121</name>
</gene>
<dbReference type="EMBL" id="EU826466">
    <property type="protein sequence ID" value="ACH62122.1"/>
    <property type="molecule type" value="Genomic_DNA"/>
</dbReference>
<keyword evidence="2" id="KW-1185">Reference proteome</keyword>
<evidence type="ECO:0000313" key="2">
    <source>
        <dbReference type="Proteomes" id="UP000001849"/>
    </source>
</evidence>
<accession>B5LJC5</accession>
<dbReference type="GeneID" id="6920825"/>
<sequence>MADLRVNEEFPGGVPGGPIEQVKRAVMVAIKEGLHGSTMGHEMSDTDISVEMEYPMEAKHYPGIWVQFSFTEFTNAGIGHEMLHKVIENPGTPQERINWETVRAIMFKGTVSLSVVALTNLERDRVSDALVTMLAYARQPEYVLTDPNRDTKQFRGLATALKNNPYVAIMINHDAVTPGGQSVTPGVPWDPDTLGYEDSYSFEILGESNMVFRNDGTYTLRAVVDEGQMVEPPSRFDWQ</sequence>
<proteinExistence type="predicted"/>
<dbReference type="RefSeq" id="YP_002225032.1">
    <property type="nucleotide sequence ID" value="NC_011273.1"/>
</dbReference>
<protein>
    <submittedName>
        <fullName evidence="1">Uncharacterized protein</fullName>
    </submittedName>
</protein>
<organism evidence="1 2">
    <name type="scientific">Mycobacterium phage Myrna</name>
    <dbReference type="NCBI Taxonomy" id="546805"/>
    <lineage>
        <taxon>Viruses</taxon>
        <taxon>Duplodnaviria</taxon>
        <taxon>Heunggongvirae</taxon>
        <taxon>Uroviricota</taxon>
        <taxon>Caudoviricetes</taxon>
        <taxon>Ceeclamvirinae</taxon>
        <taxon>Myrnavirus</taxon>
        <taxon>Myrnavirus myrna</taxon>
    </lineage>
</organism>
<dbReference type="Proteomes" id="UP000001849">
    <property type="component" value="Segment"/>
</dbReference>
<dbReference type="OrthoDB" id="13195at10239"/>
<evidence type="ECO:0000313" key="1">
    <source>
        <dbReference type="EMBL" id="ACH62122.1"/>
    </source>
</evidence>
<reference evidence="1 2" key="1">
    <citation type="submission" date="2008-06" db="EMBL/GenBank/DDBJ databases">
        <authorList>
            <person name="Smith A.L."/>
            <person name="Paladin E.C."/>
            <person name="Jacobs-Sera D."/>
            <person name="Hendirx R.W."/>
            <person name="Hatfull G.F."/>
        </authorList>
    </citation>
    <scope>NUCLEOTIDE SEQUENCE [LARGE SCALE GENOMIC DNA]</scope>
</reference>
<dbReference type="KEGG" id="vg:6920825"/>